<dbReference type="EMBL" id="JQFZ01000121">
    <property type="protein sequence ID" value="KGO58464.1"/>
    <property type="molecule type" value="Genomic_DNA"/>
</dbReference>
<dbReference type="InterPro" id="IPR002575">
    <property type="entry name" value="Aminoglycoside_PTrfase"/>
</dbReference>
<dbReference type="OrthoDB" id="2906425at2759"/>
<comment type="caution">
    <text evidence="2">The sequence shown here is derived from an EMBL/GenBank/DDBJ whole genome shotgun (WGS) entry which is preliminary data.</text>
</comment>
<dbReference type="Proteomes" id="UP000030143">
    <property type="component" value="Unassembled WGS sequence"/>
</dbReference>
<dbReference type="PANTHER" id="PTHR33099">
    <property type="entry name" value="FE2OG DIOXYGENASE DOMAIN-CONTAINING PROTEIN"/>
    <property type="match status" value="1"/>
</dbReference>
<name>A0A0A2JSR8_PENEN</name>
<keyword evidence="3" id="KW-1185">Reference proteome</keyword>
<dbReference type="SUPFAM" id="SSF56112">
    <property type="entry name" value="Protein kinase-like (PK-like)"/>
    <property type="match status" value="1"/>
</dbReference>
<dbReference type="Gene3D" id="3.90.1200.10">
    <property type="match status" value="1"/>
</dbReference>
<reference evidence="2 3" key="1">
    <citation type="journal article" date="2015" name="Mol. Plant Microbe Interact.">
        <title>Genome, transcriptome, and functional analyses of Penicillium expansum provide new insights into secondary metabolism and pathogenicity.</title>
        <authorList>
            <person name="Ballester A.R."/>
            <person name="Marcet-Houben M."/>
            <person name="Levin E."/>
            <person name="Sela N."/>
            <person name="Selma-Lazaro C."/>
            <person name="Carmona L."/>
            <person name="Wisniewski M."/>
            <person name="Droby S."/>
            <person name="Gonzalez-Candelas L."/>
            <person name="Gabaldon T."/>
        </authorList>
    </citation>
    <scope>NUCLEOTIDE SEQUENCE [LARGE SCALE GENOMIC DNA]</scope>
    <source>
        <strain evidence="2 3">MD-8</strain>
    </source>
</reference>
<sequence length="542" mass="60489">MPRSLKWQQKQIYNSVSPTVTVFWGAGEDHKAQKLTLPLDRCLNYNSAADALKRLVADCAPAGFGIGGEDVIDPGYRKAGKLDLKQFATNFDLSAFGILDNVEQILLPRFNTAEEDRLPFRKLKAELYKLNVYSGPSGLFKKHVDTPRSESQIGPLVVCLPSPFNGGNLVVQHKGKEVDFDWSQKSENTIQWAALNSDCGILGIYCSHSYPHTSPEVKALLPKALKGADLELSSVLKDLGMHVELERYIATDEGEQMEISDIISSTRNVEYLPGIAWIDSEKHQEMDFSYVAYGNEASIGTLFSSAALIVGIPPFLKREELASAQVCVNEMVNPDNTIFHWGGVKIARISPEIFVKFGFHATLSEAKNMSFVGQNTETLPVPKIFACYSYGPIHRDIKDYGSLFDTYMFMSFVEGQTLDMVWETYDEDTKVHVPNQLKEYLREIRSIPNGNYIGSADSGPVTDPILETYHVRGPFDSKEAFNNTIADAYQSTAPKLHIKNFLYGMLSQNKHHVVFTHGELRHRNILVNDGSVSGIVDWELSG</sequence>
<dbReference type="GO" id="GO:0016740">
    <property type="term" value="F:transferase activity"/>
    <property type="evidence" value="ECO:0007669"/>
    <property type="project" value="UniProtKB-KW"/>
</dbReference>
<gene>
    <name evidence="2" type="ORF">PEX2_069740</name>
</gene>
<dbReference type="GeneID" id="27679665"/>
<dbReference type="Pfam" id="PF01636">
    <property type="entry name" value="APH"/>
    <property type="match status" value="1"/>
</dbReference>
<accession>A0A0A2JSR8</accession>
<feature type="domain" description="Aminoglycoside phosphotransferase" evidence="1">
    <location>
        <begin position="365"/>
        <end position="541"/>
    </location>
</feature>
<protein>
    <submittedName>
        <fullName evidence="2">Aminoglycoside phosphotransferase</fullName>
    </submittedName>
</protein>
<organism evidence="2 3">
    <name type="scientific">Penicillium expansum</name>
    <name type="common">Blue mold rot fungus</name>
    <dbReference type="NCBI Taxonomy" id="27334"/>
    <lineage>
        <taxon>Eukaryota</taxon>
        <taxon>Fungi</taxon>
        <taxon>Dikarya</taxon>
        <taxon>Ascomycota</taxon>
        <taxon>Pezizomycotina</taxon>
        <taxon>Eurotiomycetes</taxon>
        <taxon>Eurotiomycetidae</taxon>
        <taxon>Eurotiales</taxon>
        <taxon>Aspergillaceae</taxon>
        <taxon>Penicillium</taxon>
    </lineage>
</organism>
<evidence type="ECO:0000313" key="3">
    <source>
        <dbReference type="Proteomes" id="UP000030143"/>
    </source>
</evidence>
<dbReference type="AlphaFoldDB" id="A0A0A2JSR8"/>
<evidence type="ECO:0000313" key="2">
    <source>
        <dbReference type="EMBL" id="KGO58464.1"/>
    </source>
</evidence>
<dbReference type="PhylomeDB" id="A0A0A2JSR8"/>
<dbReference type="PANTHER" id="PTHR33099:SF14">
    <property type="entry name" value="PROLYL 4-HYDROXYLASE ALPHA SUBUNIT FE(2+) 2OG DIOXYGENASE DOMAIN-CONTAINING PROTEIN"/>
    <property type="match status" value="1"/>
</dbReference>
<evidence type="ECO:0000259" key="1">
    <source>
        <dbReference type="Pfam" id="PF01636"/>
    </source>
</evidence>
<dbReference type="VEuPathDB" id="FungiDB:PEXP_024200"/>
<dbReference type="STRING" id="27334.A0A0A2JSR8"/>
<dbReference type="HOGENOM" id="CLU_502572_0_0_1"/>
<proteinExistence type="predicted"/>
<dbReference type="RefSeq" id="XP_016599958.1">
    <property type="nucleotide sequence ID" value="XM_016744245.1"/>
</dbReference>
<dbReference type="InterPro" id="IPR011009">
    <property type="entry name" value="Kinase-like_dom_sf"/>
</dbReference>
<keyword evidence="2" id="KW-0808">Transferase</keyword>